<reference evidence="1" key="1">
    <citation type="journal article" date="2015" name="Nature">
        <title>Complex archaea that bridge the gap between prokaryotes and eukaryotes.</title>
        <authorList>
            <person name="Spang A."/>
            <person name="Saw J.H."/>
            <person name="Jorgensen S.L."/>
            <person name="Zaremba-Niedzwiedzka K."/>
            <person name="Martijn J."/>
            <person name="Lind A.E."/>
            <person name="van Eijk R."/>
            <person name="Schleper C."/>
            <person name="Guy L."/>
            <person name="Ettema T.J."/>
        </authorList>
    </citation>
    <scope>NUCLEOTIDE SEQUENCE</scope>
</reference>
<protein>
    <submittedName>
        <fullName evidence="1">Uncharacterized protein</fullName>
    </submittedName>
</protein>
<gene>
    <name evidence="1" type="ORF">LCGC14_0946690</name>
</gene>
<proteinExistence type="predicted"/>
<evidence type="ECO:0000313" key="1">
    <source>
        <dbReference type="EMBL" id="KKN19334.1"/>
    </source>
</evidence>
<accession>A0A0F9NN80</accession>
<sequence>MIEKTAKEQLKIRQNLMEALAWQLKNQIYGEIRACDPLGHDSLLYRIKDQLITDSLSDDDLRCMIDIALNQLIIEEFIIVESCFDLYGDNRTAIGFRLS</sequence>
<comment type="caution">
    <text evidence="1">The sequence shown here is derived from an EMBL/GenBank/DDBJ whole genome shotgun (WGS) entry which is preliminary data.</text>
</comment>
<dbReference type="AlphaFoldDB" id="A0A0F9NN80"/>
<dbReference type="EMBL" id="LAZR01003345">
    <property type="protein sequence ID" value="KKN19334.1"/>
    <property type="molecule type" value="Genomic_DNA"/>
</dbReference>
<name>A0A0F9NN80_9ZZZZ</name>
<organism evidence="1">
    <name type="scientific">marine sediment metagenome</name>
    <dbReference type="NCBI Taxonomy" id="412755"/>
    <lineage>
        <taxon>unclassified sequences</taxon>
        <taxon>metagenomes</taxon>
        <taxon>ecological metagenomes</taxon>
    </lineage>
</organism>